<dbReference type="PANTHER" id="PTHR10629">
    <property type="entry name" value="CYTOSINE-SPECIFIC METHYLTRANSFERASE"/>
    <property type="match status" value="1"/>
</dbReference>
<comment type="caution">
    <text evidence="3">The sequence shown here is derived from an EMBL/GenBank/DDBJ whole genome shotgun (WGS) entry which is preliminary data.</text>
</comment>
<dbReference type="InterPro" id="IPR050390">
    <property type="entry name" value="C5-Methyltransferase"/>
</dbReference>
<dbReference type="AlphaFoldDB" id="A0AAW0K4D1"/>
<keyword evidence="1" id="KW-0812">Transmembrane</keyword>
<protein>
    <submittedName>
        <fullName evidence="3">Dna (Cytosine-5)-methyltransferase cmt3</fullName>
    </submittedName>
</protein>
<dbReference type="Gene3D" id="2.30.30.490">
    <property type="match status" value="2"/>
</dbReference>
<dbReference type="GO" id="GO:0005634">
    <property type="term" value="C:nucleus"/>
    <property type="evidence" value="ECO:0007669"/>
    <property type="project" value="TreeGrafter"/>
</dbReference>
<keyword evidence="1" id="KW-0472">Membrane</keyword>
<organism evidence="3 4">
    <name type="scientific">Quercus suber</name>
    <name type="common">Cork oak</name>
    <dbReference type="NCBI Taxonomy" id="58331"/>
    <lineage>
        <taxon>Eukaryota</taxon>
        <taxon>Viridiplantae</taxon>
        <taxon>Streptophyta</taxon>
        <taxon>Embryophyta</taxon>
        <taxon>Tracheophyta</taxon>
        <taxon>Spermatophyta</taxon>
        <taxon>Magnoliopsida</taxon>
        <taxon>eudicotyledons</taxon>
        <taxon>Gunneridae</taxon>
        <taxon>Pentapetalae</taxon>
        <taxon>rosids</taxon>
        <taxon>fabids</taxon>
        <taxon>Fagales</taxon>
        <taxon>Fagaceae</taxon>
        <taxon>Quercus</taxon>
    </lineage>
</organism>
<dbReference type="PROSITE" id="PS51038">
    <property type="entry name" value="BAH"/>
    <property type="match status" value="1"/>
</dbReference>
<evidence type="ECO:0000256" key="1">
    <source>
        <dbReference type="SAM" id="Phobius"/>
    </source>
</evidence>
<accession>A0AAW0K4D1</accession>
<proteinExistence type="predicted"/>
<dbReference type="GO" id="GO:0044027">
    <property type="term" value="P:negative regulation of gene expression via chromosomal CpG island methylation"/>
    <property type="evidence" value="ECO:0007669"/>
    <property type="project" value="TreeGrafter"/>
</dbReference>
<evidence type="ECO:0000313" key="4">
    <source>
        <dbReference type="Proteomes" id="UP000237347"/>
    </source>
</evidence>
<keyword evidence="1" id="KW-1133">Transmembrane helix</keyword>
<dbReference type="GO" id="GO:0003677">
    <property type="term" value="F:DNA binding"/>
    <property type="evidence" value="ECO:0007669"/>
    <property type="project" value="TreeGrafter"/>
</dbReference>
<evidence type="ECO:0000259" key="2">
    <source>
        <dbReference type="PROSITE" id="PS51038"/>
    </source>
</evidence>
<evidence type="ECO:0000313" key="3">
    <source>
        <dbReference type="EMBL" id="KAK7834048.1"/>
    </source>
</evidence>
<dbReference type="GO" id="GO:0003682">
    <property type="term" value="F:chromatin binding"/>
    <property type="evidence" value="ECO:0007669"/>
    <property type="project" value="InterPro"/>
</dbReference>
<dbReference type="Proteomes" id="UP000237347">
    <property type="component" value="Unassembled WGS sequence"/>
</dbReference>
<sequence>MILIKLFKLDAITLKQRLMVEFFIIFMIMLTLSLTCVFVVEGKPSYIYKIVEMFKAANGSSYFTVQCYYRAEDTAAKGKPSYICKIVEMFEAMDGSSYFITQWYHRAKDMLANAKF</sequence>
<dbReference type="EMBL" id="PKMF04000395">
    <property type="protein sequence ID" value="KAK7834048.1"/>
    <property type="molecule type" value="Genomic_DNA"/>
</dbReference>
<feature type="domain" description="BAH" evidence="2">
    <location>
        <begin position="60"/>
        <end position="116"/>
    </location>
</feature>
<reference evidence="3 4" key="1">
    <citation type="journal article" date="2018" name="Sci. Data">
        <title>The draft genome sequence of cork oak.</title>
        <authorList>
            <person name="Ramos A.M."/>
            <person name="Usie A."/>
            <person name="Barbosa P."/>
            <person name="Barros P.M."/>
            <person name="Capote T."/>
            <person name="Chaves I."/>
            <person name="Simoes F."/>
            <person name="Abreu I."/>
            <person name="Carrasquinho I."/>
            <person name="Faro C."/>
            <person name="Guimaraes J.B."/>
            <person name="Mendonca D."/>
            <person name="Nobrega F."/>
            <person name="Rodrigues L."/>
            <person name="Saibo N.J.M."/>
            <person name="Varela M.C."/>
            <person name="Egas C."/>
            <person name="Matos J."/>
            <person name="Miguel C.M."/>
            <person name="Oliveira M.M."/>
            <person name="Ricardo C.P."/>
            <person name="Goncalves S."/>
        </authorList>
    </citation>
    <scope>NUCLEOTIDE SEQUENCE [LARGE SCALE GENOMIC DNA]</scope>
    <source>
        <strain evidence="4">cv. HL8</strain>
    </source>
</reference>
<keyword evidence="4" id="KW-1185">Reference proteome</keyword>
<dbReference type="GO" id="GO:0003886">
    <property type="term" value="F:DNA (cytosine-5-)-methyltransferase activity"/>
    <property type="evidence" value="ECO:0007669"/>
    <property type="project" value="TreeGrafter"/>
</dbReference>
<dbReference type="InterPro" id="IPR001025">
    <property type="entry name" value="BAH_dom"/>
</dbReference>
<dbReference type="InterPro" id="IPR043151">
    <property type="entry name" value="BAH_sf"/>
</dbReference>
<dbReference type="PANTHER" id="PTHR10629:SF50">
    <property type="entry name" value="DNA (CYTOSINE-5)-METHYLTRANSFERASE CMT3"/>
    <property type="match status" value="1"/>
</dbReference>
<name>A0AAW0K4D1_QUESU</name>
<gene>
    <name evidence="3" type="primary">CMT3_1</name>
    <name evidence="3" type="ORF">CFP56_025091</name>
</gene>
<feature type="transmembrane region" description="Helical" evidence="1">
    <location>
        <begin position="20"/>
        <end position="40"/>
    </location>
</feature>